<reference evidence="1 2" key="1">
    <citation type="submission" date="2020-08" db="EMBL/GenBank/DDBJ databases">
        <title>Plant Genome Project.</title>
        <authorList>
            <person name="Zhang R.-G."/>
        </authorList>
    </citation>
    <scope>NUCLEOTIDE SEQUENCE [LARGE SCALE GENOMIC DNA]</scope>
    <source>
        <tissue evidence="1">Rhizome</tissue>
    </source>
</reference>
<sequence length="147" mass="16518">MMAHVFTTISWPLTSIVGEPPDFIRGNKRYLSQRVKGIAHLTRSVHVEKFIVATGTCVHYPMHLSVTEIYHDLVSVTEYFVAGDNGGAKMPVEILTRAQVEETLSLPNAVKFDNGNMVQYNMALTRILLLSKFSFLVLLHGFETITH</sequence>
<organism evidence="1 2">
    <name type="scientific">Zingiber officinale</name>
    <name type="common">Ginger</name>
    <name type="synonym">Amomum zingiber</name>
    <dbReference type="NCBI Taxonomy" id="94328"/>
    <lineage>
        <taxon>Eukaryota</taxon>
        <taxon>Viridiplantae</taxon>
        <taxon>Streptophyta</taxon>
        <taxon>Embryophyta</taxon>
        <taxon>Tracheophyta</taxon>
        <taxon>Spermatophyta</taxon>
        <taxon>Magnoliopsida</taxon>
        <taxon>Liliopsida</taxon>
        <taxon>Zingiberales</taxon>
        <taxon>Zingiberaceae</taxon>
        <taxon>Zingiber</taxon>
    </lineage>
</organism>
<evidence type="ECO:0000313" key="2">
    <source>
        <dbReference type="Proteomes" id="UP000734854"/>
    </source>
</evidence>
<dbReference type="EMBL" id="JACMSC010000014">
    <property type="protein sequence ID" value="KAG6488815.1"/>
    <property type="molecule type" value="Genomic_DNA"/>
</dbReference>
<evidence type="ECO:0000313" key="1">
    <source>
        <dbReference type="EMBL" id="KAG6488815.1"/>
    </source>
</evidence>
<comment type="caution">
    <text evidence="1">The sequence shown here is derived from an EMBL/GenBank/DDBJ whole genome shotgun (WGS) entry which is preliminary data.</text>
</comment>
<accession>A0A8J5FII6</accession>
<gene>
    <name evidence="1" type="ORF">ZIOFF_050066</name>
</gene>
<protein>
    <submittedName>
        <fullName evidence="1">Uncharacterized protein</fullName>
    </submittedName>
</protein>
<proteinExistence type="predicted"/>
<name>A0A8J5FII6_ZINOF</name>
<keyword evidence="2" id="KW-1185">Reference proteome</keyword>
<dbReference type="AlphaFoldDB" id="A0A8J5FII6"/>
<dbReference type="Proteomes" id="UP000734854">
    <property type="component" value="Unassembled WGS sequence"/>
</dbReference>